<dbReference type="PANTHER" id="PTHR32194:SF6">
    <property type="entry name" value="PROTEASOME SUBUNIT BETA"/>
    <property type="match status" value="1"/>
</dbReference>
<evidence type="ECO:0000256" key="4">
    <source>
        <dbReference type="PIRNR" id="PIRNR001213"/>
    </source>
</evidence>
<dbReference type="InterPro" id="IPR029055">
    <property type="entry name" value="Ntn_hydrolases_N"/>
</dbReference>
<protein>
    <recommendedName>
        <fullName evidence="4">Proteasome subunit beta</fullName>
    </recommendedName>
</protein>
<dbReference type="GO" id="GO:0000502">
    <property type="term" value="C:proteasome complex"/>
    <property type="evidence" value="ECO:0007669"/>
    <property type="project" value="UniProtKB-KW"/>
</dbReference>
<keyword evidence="2 4" id="KW-0647">Proteasome</keyword>
<evidence type="ECO:0000256" key="3">
    <source>
        <dbReference type="ARBA" id="ARBA00023242"/>
    </source>
</evidence>
<accession>A0ABM0JWJ2</accession>
<dbReference type="PANTHER" id="PTHR32194">
    <property type="entry name" value="METALLOPROTEASE TLDD"/>
    <property type="match status" value="1"/>
</dbReference>
<name>A0ABM0JWJ2_APLCA</name>
<evidence type="ECO:0000256" key="1">
    <source>
        <dbReference type="ARBA" id="ARBA00022490"/>
    </source>
</evidence>
<dbReference type="InterPro" id="IPR001353">
    <property type="entry name" value="Proteasome_sua/b"/>
</dbReference>
<dbReference type="SUPFAM" id="SSF56235">
    <property type="entry name" value="N-terminal nucleophile aminohydrolases (Ntn hydrolases)"/>
    <property type="match status" value="1"/>
</dbReference>
<reference evidence="6" key="1">
    <citation type="submission" date="2025-08" db="UniProtKB">
        <authorList>
            <consortium name="RefSeq"/>
        </authorList>
    </citation>
    <scope>IDENTIFICATION</scope>
</reference>
<dbReference type="InterPro" id="IPR016050">
    <property type="entry name" value="Proteasome_bsu_CS"/>
</dbReference>
<dbReference type="PIRSF" id="PIRSF001213">
    <property type="entry name" value="Psome_endopept_beta"/>
    <property type="match status" value="1"/>
</dbReference>
<dbReference type="GeneID" id="101858648"/>
<dbReference type="Gene3D" id="3.60.20.10">
    <property type="entry name" value="Glutamine Phosphoribosylpyrophosphate, subunit 1, domain 1"/>
    <property type="match status" value="1"/>
</dbReference>
<proteinExistence type="inferred from homology"/>
<dbReference type="CDD" id="cd03760">
    <property type="entry name" value="proteasome_beta_type_4"/>
    <property type="match status" value="1"/>
</dbReference>
<dbReference type="PROSITE" id="PS51476">
    <property type="entry name" value="PROTEASOME_BETA_2"/>
    <property type="match status" value="1"/>
</dbReference>
<dbReference type="InterPro" id="IPR023333">
    <property type="entry name" value="Proteasome_suB-type"/>
</dbReference>
<organism evidence="5 6">
    <name type="scientific">Aplysia californica</name>
    <name type="common">California sea hare</name>
    <dbReference type="NCBI Taxonomy" id="6500"/>
    <lineage>
        <taxon>Eukaryota</taxon>
        <taxon>Metazoa</taxon>
        <taxon>Spiralia</taxon>
        <taxon>Lophotrochozoa</taxon>
        <taxon>Mollusca</taxon>
        <taxon>Gastropoda</taxon>
        <taxon>Heterobranchia</taxon>
        <taxon>Euthyneura</taxon>
        <taxon>Tectipleura</taxon>
        <taxon>Aplysiida</taxon>
        <taxon>Aplysioidea</taxon>
        <taxon>Aplysiidae</taxon>
        <taxon>Aplysia</taxon>
    </lineage>
</organism>
<comment type="function">
    <text evidence="4">Non-catalytic component of the proteasome.</text>
</comment>
<evidence type="ECO:0000256" key="2">
    <source>
        <dbReference type="ARBA" id="ARBA00022942"/>
    </source>
</evidence>
<evidence type="ECO:0000313" key="6">
    <source>
        <dbReference type="RefSeq" id="XP_005103192.2"/>
    </source>
</evidence>
<comment type="subcellular location">
    <subcellularLocation>
        <location evidence="4">Cytoplasm</location>
    </subcellularLocation>
    <subcellularLocation>
        <location evidence="4">Nucleus</location>
    </subcellularLocation>
</comment>
<dbReference type="RefSeq" id="XP_005103192.2">
    <property type="nucleotide sequence ID" value="XM_005103135.3"/>
</dbReference>
<dbReference type="Pfam" id="PF00227">
    <property type="entry name" value="Proteasome"/>
    <property type="match status" value="1"/>
</dbReference>
<gene>
    <name evidence="6" type="primary">LOC101858648</name>
</gene>
<dbReference type="PROSITE" id="PS00854">
    <property type="entry name" value="PROTEASOME_BETA_1"/>
    <property type="match status" value="1"/>
</dbReference>
<keyword evidence="3 4" id="KW-0539">Nucleus</keyword>
<comment type="similarity">
    <text evidence="4">Belongs to the peptidase T1B family.</text>
</comment>
<dbReference type="Proteomes" id="UP000694888">
    <property type="component" value="Unplaced"/>
</dbReference>
<evidence type="ECO:0000313" key="5">
    <source>
        <dbReference type="Proteomes" id="UP000694888"/>
    </source>
</evidence>
<keyword evidence="5" id="KW-1185">Reference proteome</keyword>
<sequence>MASSMSGPFGNSGPGPLWTGGPAPGQFYNFPGNASIPSNGAAQKTLSPVVMGTSVLAFQFNGGVVIAADMLGSYGSLARFRDCPRLFKVNDSTIIGAAGDYADFQYLTNIIQQHVIDEECLNDGFGYTPKSLHCWLTRVLYNRRSQFNPLWNTYIVVGVEDEKPFLGYVDKIGMAYEAPSLACGFGAYMALPIIRETMEKKPDMNQEEALALIDRCMKLLYYRDARSLNKYQVAVVTKDGVDLRGPIKSQPNWEIAHMIKKKNTGVRMNVVPYDQTVNRV</sequence>
<dbReference type="InterPro" id="IPR016295">
    <property type="entry name" value="Proteasome_beta4"/>
</dbReference>
<keyword evidence="1 4" id="KW-0963">Cytoplasm</keyword>